<proteinExistence type="predicted"/>
<dbReference type="SUPFAM" id="SSF51658">
    <property type="entry name" value="Xylose isomerase-like"/>
    <property type="match status" value="1"/>
</dbReference>
<dbReference type="SUPFAM" id="SSF53335">
    <property type="entry name" value="S-adenosyl-L-methionine-dependent methyltransferases"/>
    <property type="match status" value="1"/>
</dbReference>
<dbReference type="InterPro" id="IPR013022">
    <property type="entry name" value="Xyl_isomerase-like_TIM-brl"/>
</dbReference>
<dbReference type="Gene3D" id="3.20.20.150">
    <property type="entry name" value="Divalent-metal-dependent TIM barrel enzymes"/>
    <property type="match status" value="1"/>
</dbReference>
<dbReference type="KEGG" id="bhu:bhn_I2270"/>
<dbReference type="Proteomes" id="UP000179284">
    <property type="component" value="Chromosome I"/>
</dbReference>
<evidence type="ECO:0000313" key="3">
    <source>
        <dbReference type="Proteomes" id="UP000179284"/>
    </source>
</evidence>
<evidence type="ECO:0000313" key="2">
    <source>
        <dbReference type="EMBL" id="AOZ97303.1"/>
    </source>
</evidence>
<keyword evidence="3" id="KW-1185">Reference proteome</keyword>
<keyword evidence="2" id="KW-0413">Isomerase</keyword>
<dbReference type="GO" id="GO:0016853">
    <property type="term" value="F:isomerase activity"/>
    <property type="evidence" value="ECO:0007669"/>
    <property type="project" value="UniProtKB-KW"/>
</dbReference>
<evidence type="ECO:0000259" key="1">
    <source>
        <dbReference type="Pfam" id="PF01261"/>
    </source>
</evidence>
<sequence>MKIICRSAGIIGNLRPKQNIKDILAAGFEYSMLDAAVLCSPQEFKNLVINNYKREKGKVYLTENPEKLPEEMNKAFVASAKELGLHLPVAMVPTVAAETIHSKKTDISKVNDTLKQLSKETLRLAIAEKCESIIVPPIYLGLSPKEEWEVNSSFYQELSKIADDAGSDIKILLKNMTKDINGHFVRGICAEAEEAVKWIDELNAKAGPKDRFGFCFDVGNATLCGQDIKEIIVPIGDRLQAVIVRDLDGVHDAALLPYTACFKGQQTNWLSMIRGLRQIHFDGAFIMDFADTYGNMTDMIRPSILSLAHEIAEHFAWHIGMDKLVKKHDKRVLFGAGNMCRAYMKDYGKEYKPLFTCDNNSSRWGEEFCGLTIENPEKLKELSPDTAIYICNIYYKEISAQLKEMGLKNPIEWFSDEYCDTFYMDRLDMAADPNAAKGGKS</sequence>
<dbReference type="InterPro" id="IPR029063">
    <property type="entry name" value="SAM-dependent_MTases_sf"/>
</dbReference>
<dbReference type="OrthoDB" id="2017424at2"/>
<dbReference type="Pfam" id="PF01261">
    <property type="entry name" value="AP_endonuc_2"/>
    <property type="match status" value="1"/>
</dbReference>
<dbReference type="AlphaFoldDB" id="A0A1D9P489"/>
<organism evidence="2 3">
    <name type="scientific">Butyrivibrio hungatei</name>
    <dbReference type="NCBI Taxonomy" id="185008"/>
    <lineage>
        <taxon>Bacteria</taxon>
        <taxon>Bacillati</taxon>
        <taxon>Bacillota</taxon>
        <taxon>Clostridia</taxon>
        <taxon>Lachnospirales</taxon>
        <taxon>Lachnospiraceae</taxon>
        <taxon>Butyrivibrio</taxon>
    </lineage>
</organism>
<dbReference type="Gene3D" id="3.40.50.720">
    <property type="entry name" value="NAD(P)-binding Rossmann-like Domain"/>
    <property type="match status" value="1"/>
</dbReference>
<dbReference type="RefSeq" id="WP_071176916.1">
    <property type="nucleotide sequence ID" value="NZ_CP017831.1"/>
</dbReference>
<feature type="domain" description="Xylose isomerase-like TIM barrel" evidence="1">
    <location>
        <begin position="69"/>
        <end position="289"/>
    </location>
</feature>
<gene>
    <name evidence="2" type="ORF">bhn_I2270</name>
</gene>
<dbReference type="EMBL" id="CP017831">
    <property type="protein sequence ID" value="AOZ97303.1"/>
    <property type="molecule type" value="Genomic_DNA"/>
</dbReference>
<protein>
    <submittedName>
        <fullName evidence="2">Xylose isomerase domain-containing protein</fullName>
    </submittedName>
</protein>
<accession>A0A1D9P489</accession>
<reference evidence="3" key="1">
    <citation type="submission" date="2016-10" db="EMBL/GenBank/DDBJ databases">
        <title>The complete genome sequence of the rumen bacterium Butyrivibrio hungatei MB2003.</title>
        <authorList>
            <person name="Palevich N."/>
            <person name="Kelly W.J."/>
            <person name="Leahy S.C."/>
            <person name="Altermann E."/>
            <person name="Rakonjac J."/>
            <person name="Attwood G.T."/>
        </authorList>
    </citation>
    <scope>NUCLEOTIDE SEQUENCE [LARGE SCALE GENOMIC DNA]</scope>
    <source>
        <strain evidence="3">MB2003</strain>
    </source>
</reference>
<name>A0A1D9P489_9FIRM</name>
<dbReference type="InterPro" id="IPR036237">
    <property type="entry name" value="Xyl_isomerase-like_sf"/>
</dbReference>